<sequence length="191" mass="21529">MASPSKKDGGGRRMHDISNTSTDTAHTTTPLQPSSTAVEQSDNHTASLRNRLESLPQELYDEIFALTFTADSDTYEVTNAYRFPVQLHVSRAIRQQFSESYFKNRFHVITFGVLREWLKCLDGAAYALLQDVSMPHMHLPYFQNHHSYASTQAAMEQGFLGIVAGKVEEARKDKLGAVMSKLDRIVEFVDV</sequence>
<comment type="caution">
    <text evidence="2">The sequence shown here is derived from an EMBL/GenBank/DDBJ whole genome shotgun (WGS) entry which is preliminary data.</text>
</comment>
<accession>A0ABR0DZ76</accession>
<dbReference type="EMBL" id="JAXOVC010000014">
    <property type="protein sequence ID" value="KAK4494305.1"/>
    <property type="molecule type" value="Genomic_DNA"/>
</dbReference>
<name>A0ABR0DZ76_ZASCE</name>
<evidence type="ECO:0000313" key="2">
    <source>
        <dbReference type="EMBL" id="KAK4494305.1"/>
    </source>
</evidence>
<feature type="compositionally biased region" description="Low complexity" evidence="1">
    <location>
        <begin position="20"/>
        <end position="29"/>
    </location>
</feature>
<feature type="region of interest" description="Disordered" evidence="1">
    <location>
        <begin position="1"/>
        <end position="44"/>
    </location>
</feature>
<keyword evidence="3" id="KW-1185">Reference proteome</keyword>
<protein>
    <submittedName>
        <fullName evidence="2">Uncharacterized protein</fullName>
    </submittedName>
</protein>
<dbReference type="Proteomes" id="UP001305779">
    <property type="component" value="Unassembled WGS sequence"/>
</dbReference>
<organism evidence="2 3">
    <name type="scientific">Zasmidium cellare</name>
    <name type="common">Wine cellar mold</name>
    <name type="synonym">Racodium cellare</name>
    <dbReference type="NCBI Taxonomy" id="395010"/>
    <lineage>
        <taxon>Eukaryota</taxon>
        <taxon>Fungi</taxon>
        <taxon>Dikarya</taxon>
        <taxon>Ascomycota</taxon>
        <taxon>Pezizomycotina</taxon>
        <taxon>Dothideomycetes</taxon>
        <taxon>Dothideomycetidae</taxon>
        <taxon>Mycosphaerellales</taxon>
        <taxon>Mycosphaerellaceae</taxon>
        <taxon>Zasmidium</taxon>
    </lineage>
</organism>
<evidence type="ECO:0000313" key="3">
    <source>
        <dbReference type="Proteomes" id="UP001305779"/>
    </source>
</evidence>
<feature type="compositionally biased region" description="Polar residues" evidence="1">
    <location>
        <begin position="30"/>
        <end position="44"/>
    </location>
</feature>
<feature type="compositionally biased region" description="Basic and acidic residues" evidence="1">
    <location>
        <begin position="1"/>
        <end position="16"/>
    </location>
</feature>
<reference evidence="2 3" key="1">
    <citation type="journal article" date="2023" name="G3 (Bethesda)">
        <title>A chromosome-level genome assembly of Zasmidium syzygii isolated from banana leaves.</title>
        <authorList>
            <person name="van Westerhoven A.C."/>
            <person name="Mehrabi R."/>
            <person name="Talebi R."/>
            <person name="Steentjes M.B.F."/>
            <person name="Corcolon B."/>
            <person name="Chong P.A."/>
            <person name="Kema G.H.J."/>
            <person name="Seidl M.F."/>
        </authorList>
    </citation>
    <scope>NUCLEOTIDE SEQUENCE [LARGE SCALE GENOMIC DNA]</scope>
    <source>
        <strain evidence="2 3">P124</strain>
    </source>
</reference>
<evidence type="ECO:0000256" key="1">
    <source>
        <dbReference type="SAM" id="MobiDB-lite"/>
    </source>
</evidence>
<gene>
    <name evidence="2" type="ORF">PRZ48_014603</name>
</gene>
<proteinExistence type="predicted"/>